<sequence>MKHFYLVTLYGYTDDGRLVFPTGFAPCDGPQITKEDLGAVMADLYENDKRFKSGLGLHSVSYLGYMTEDAFEHLRSMPDVGADEEADED</sequence>
<dbReference type="RefSeq" id="WP_075044345.1">
    <property type="nucleotide sequence ID" value="NZ_CP018743.1"/>
</dbReference>
<evidence type="ECO:0000313" key="2">
    <source>
        <dbReference type="Proteomes" id="UP000185146"/>
    </source>
</evidence>
<evidence type="ECO:0008006" key="3">
    <source>
        <dbReference type="Google" id="ProtNLM"/>
    </source>
</evidence>
<dbReference type="AlphaFoldDB" id="A0A1L5PM50"/>
<reference evidence="1 2" key="1">
    <citation type="submission" date="2016-12" db="EMBL/GenBank/DDBJ databases">
        <title>Draft Genome Sequence of Mercury Resistant Pseudomonas DRA525.</title>
        <authorList>
            <person name="Drace K.M."/>
        </authorList>
    </citation>
    <scope>NUCLEOTIDE SEQUENCE [LARGE SCALE GENOMIC DNA]</scope>
    <source>
        <strain evidence="1 2">DRA525</strain>
    </source>
</reference>
<name>A0A1L5PM50_PSEPU</name>
<protein>
    <recommendedName>
        <fullName evidence="3">Phage protein</fullName>
    </recommendedName>
</protein>
<dbReference type="EMBL" id="CP018743">
    <property type="protein sequence ID" value="APO81211.1"/>
    <property type="molecule type" value="Genomic_DNA"/>
</dbReference>
<evidence type="ECO:0000313" key="1">
    <source>
        <dbReference type="EMBL" id="APO81211.1"/>
    </source>
</evidence>
<dbReference type="Proteomes" id="UP000185146">
    <property type="component" value="Chromosome"/>
</dbReference>
<organism evidence="1 2">
    <name type="scientific">Pseudomonas putida</name>
    <name type="common">Arthrobacter siderocapsulatus</name>
    <dbReference type="NCBI Taxonomy" id="303"/>
    <lineage>
        <taxon>Bacteria</taxon>
        <taxon>Pseudomonadati</taxon>
        <taxon>Pseudomonadota</taxon>
        <taxon>Gammaproteobacteria</taxon>
        <taxon>Pseudomonadales</taxon>
        <taxon>Pseudomonadaceae</taxon>
        <taxon>Pseudomonas</taxon>
    </lineage>
</organism>
<accession>A0A1L5PM50</accession>
<proteinExistence type="predicted"/>
<gene>
    <name evidence="1" type="ORF">BL240_06970</name>
</gene>